<proteinExistence type="inferred from homology"/>
<dbReference type="GO" id="GO:0005643">
    <property type="term" value="C:nuclear pore"/>
    <property type="evidence" value="ECO:0007669"/>
    <property type="project" value="InterPro"/>
</dbReference>
<comment type="caution">
    <text evidence="4">The sequence shown here is derived from an EMBL/GenBank/DDBJ whole genome shotgun (WGS) entry which is preliminary data.</text>
</comment>
<dbReference type="PANTHER" id="PTHR11225">
    <property type="entry name" value="NUCLEAR PORE COMPLEX PROTEIN NUP93 NUCLEOPORIN NUP93 DEAD EYE PROTEIN"/>
    <property type="match status" value="1"/>
</dbReference>
<reference evidence="4" key="1">
    <citation type="journal article" date="2020" name="Fungal Divers.">
        <title>Resolving the Mortierellaceae phylogeny through synthesis of multi-gene phylogenetics and phylogenomics.</title>
        <authorList>
            <person name="Vandepol N."/>
            <person name="Liber J."/>
            <person name="Desiro A."/>
            <person name="Na H."/>
            <person name="Kennedy M."/>
            <person name="Barry K."/>
            <person name="Grigoriev I.V."/>
            <person name="Miller A.N."/>
            <person name="O'Donnell K."/>
            <person name="Stajich J.E."/>
            <person name="Bonito G."/>
        </authorList>
    </citation>
    <scope>NUCLEOTIDE SEQUENCE</scope>
    <source>
        <strain evidence="4">KOD948</strain>
    </source>
</reference>
<comment type="subcellular location">
    <subcellularLocation>
        <location evidence="1">Nucleus envelope</location>
    </subcellularLocation>
</comment>
<feature type="non-terminal residue" evidence="4">
    <location>
        <position position="1"/>
    </location>
</feature>
<evidence type="ECO:0000313" key="5">
    <source>
        <dbReference type="Proteomes" id="UP000726737"/>
    </source>
</evidence>
<dbReference type="EMBL" id="JAAAJA010000736">
    <property type="protein sequence ID" value="KAG0250004.1"/>
    <property type="molecule type" value="Genomic_DNA"/>
</dbReference>
<keyword evidence="5" id="KW-1185">Reference proteome</keyword>
<name>A0A9P6PQI9_9FUNG</name>
<dbReference type="GO" id="GO:0016973">
    <property type="term" value="P:poly(A)+ mRNA export from nucleus"/>
    <property type="evidence" value="ECO:0007669"/>
    <property type="project" value="TreeGrafter"/>
</dbReference>
<keyword evidence="3" id="KW-0539">Nucleus</keyword>
<protein>
    <submittedName>
        <fullName evidence="4">Uncharacterized protein</fullName>
    </submittedName>
</protein>
<dbReference type="InterPro" id="IPR007231">
    <property type="entry name" value="Nucleoporin_int_Nup93/Nic96"/>
</dbReference>
<evidence type="ECO:0000256" key="2">
    <source>
        <dbReference type="ARBA" id="ARBA00010186"/>
    </source>
</evidence>
<dbReference type="GO" id="GO:0017056">
    <property type="term" value="F:structural constituent of nuclear pore"/>
    <property type="evidence" value="ECO:0007669"/>
    <property type="project" value="InterPro"/>
</dbReference>
<dbReference type="AlphaFoldDB" id="A0A9P6PQI9"/>
<dbReference type="PANTHER" id="PTHR11225:SF4">
    <property type="entry name" value="NUCLEAR PORE COMPLEX PROTEIN NUP93"/>
    <property type="match status" value="1"/>
</dbReference>
<gene>
    <name evidence="4" type="ORF">BG011_008723</name>
</gene>
<dbReference type="OrthoDB" id="203824at2759"/>
<comment type="similarity">
    <text evidence="2">Belongs to the nucleoporin interacting component (NIC) family.</text>
</comment>
<accession>A0A9P6PQI9</accession>
<dbReference type="GO" id="GO:0006606">
    <property type="term" value="P:protein import into nucleus"/>
    <property type="evidence" value="ECO:0007669"/>
    <property type="project" value="TreeGrafter"/>
</dbReference>
<dbReference type="Proteomes" id="UP000726737">
    <property type="component" value="Unassembled WGS sequence"/>
</dbReference>
<evidence type="ECO:0000256" key="1">
    <source>
        <dbReference type="ARBA" id="ARBA00004259"/>
    </source>
</evidence>
<organism evidence="4 5">
    <name type="scientific">Mortierella polycephala</name>
    <dbReference type="NCBI Taxonomy" id="41804"/>
    <lineage>
        <taxon>Eukaryota</taxon>
        <taxon>Fungi</taxon>
        <taxon>Fungi incertae sedis</taxon>
        <taxon>Mucoromycota</taxon>
        <taxon>Mortierellomycotina</taxon>
        <taxon>Mortierellomycetes</taxon>
        <taxon>Mortierellales</taxon>
        <taxon>Mortierellaceae</taxon>
        <taxon>Mortierella</taxon>
    </lineage>
</organism>
<evidence type="ECO:0000313" key="4">
    <source>
        <dbReference type="EMBL" id="KAG0250004.1"/>
    </source>
</evidence>
<evidence type="ECO:0000256" key="3">
    <source>
        <dbReference type="ARBA" id="ARBA00023242"/>
    </source>
</evidence>
<sequence>MSFSTLAQLAEQSKQLTSHISGINLPHIERGIDQIENQSRKLATKASKPADITDSKAQNFLARSGIDANAINSSINNINLKSTFEPFQPIFDTDTEAFLRHQHEQIIINTIDESRRETVMDFDSNFETSLNYDWERTKKRIFEELGHSQLPAAGPDNDLGQSTRTLRGASSLGLSQSSSYLPGFNQSPSSLDIIFSKLKPYYKVVYDLCEARLQGSAFPLASHFVDASRLAHRDQ</sequence>